<evidence type="ECO:0000256" key="3">
    <source>
        <dbReference type="ARBA" id="ARBA00022737"/>
    </source>
</evidence>
<keyword evidence="6 7" id="KW-0511">Multifunctional enzyme</keyword>
<dbReference type="SUPFAM" id="SSF55021">
    <property type="entry name" value="ACT-like"/>
    <property type="match status" value="2"/>
</dbReference>
<dbReference type="STRING" id="1759059.ATE48_10115"/>
<feature type="compositionally biased region" description="Low complexity" evidence="8">
    <location>
        <begin position="916"/>
        <end position="930"/>
    </location>
</feature>
<comment type="catalytic activity">
    <reaction evidence="7">
        <text>[protein-PII]-L-tyrosine + UTP = [protein-PII]-uridylyl-L-tyrosine + diphosphate</text>
        <dbReference type="Rhea" id="RHEA:13673"/>
        <dbReference type="Rhea" id="RHEA-COMP:12147"/>
        <dbReference type="Rhea" id="RHEA-COMP:12148"/>
        <dbReference type="ChEBI" id="CHEBI:33019"/>
        <dbReference type="ChEBI" id="CHEBI:46398"/>
        <dbReference type="ChEBI" id="CHEBI:46858"/>
        <dbReference type="ChEBI" id="CHEBI:90602"/>
        <dbReference type="EC" id="2.7.7.59"/>
    </reaction>
</comment>
<dbReference type="InterPro" id="IPR045865">
    <property type="entry name" value="ACT-like_dom_sf"/>
</dbReference>
<dbReference type="Gene3D" id="3.30.460.10">
    <property type="entry name" value="Beta Polymerase, domain 2"/>
    <property type="match status" value="1"/>
</dbReference>
<evidence type="ECO:0000259" key="9">
    <source>
        <dbReference type="PROSITE" id="PS51671"/>
    </source>
</evidence>
<evidence type="ECO:0000313" key="11">
    <source>
        <dbReference type="EMBL" id="ANP46246.1"/>
    </source>
</evidence>
<evidence type="ECO:0000259" key="10">
    <source>
        <dbReference type="PROSITE" id="PS51831"/>
    </source>
</evidence>
<dbReference type="CDD" id="cd04900">
    <property type="entry name" value="ACT_UUR-like_1"/>
    <property type="match status" value="1"/>
</dbReference>
<accession>A0A1B1AI55</accession>
<dbReference type="FunCoup" id="A0A1B1AI55">
    <property type="interactions" value="255"/>
</dbReference>
<dbReference type="SUPFAM" id="SSF81593">
    <property type="entry name" value="Nucleotidyltransferase substrate binding subunit/domain"/>
    <property type="match status" value="1"/>
</dbReference>
<dbReference type="InterPro" id="IPR003607">
    <property type="entry name" value="HD/PDEase_dom"/>
</dbReference>
<dbReference type="InterPro" id="IPR002912">
    <property type="entry name" value="ACT_dom"/>
</dbReference>
<comment type="function">
    <text evidence="7">Modifies, by uridylylation and deuridylylation, the PII regulatory proteins (GlnB and homologs), in response to the nitrogen status of the cell that GlnD senses through the glutamine level. Under low glutamine levels, catalyzes the conversion of the PII proteins and UTP to PII-UMP and PPi, while under higher glutamine levels, GlnD hydrolyzes PII-UMP to PII and UMP (deuridylylation). Thus, controls uridylylation state and activity of the PII proteins, and plays an important role in the regulation of nitrogen metabolism.</text>
</comment>
<dbReference type="CDD" id="cd05401">
    <property type="entry name" value="NT_GlnE_GlnD_like"/>
    <property type="match status" value="1"/>
</dbReference>
<proteinExistence type="inferred from homology"/>
<dbReference type="EC" id="3.1.4.-" evidence="7"/>
<dbReference type="PROSITE" id="PS51831">
    <property type="entry name" value="HD"/>
    <property type="match status" value="1"/>
</dbReference>
<evidence type="ECO:0000256" key="6">
    <source>
        <dbReference type="ARBA" id="ARBA00023268"/>
    </source>
</evidence>
<dbReference type="PIRSF" id="PIRSF006288">
    <property type="entry name" value="PII_uridyltransf"/>
    <property type="match status" value="1"/>
</dbReference>
<evidence type="ECO:0000256" key="5">
    <source>
        <dbReference type="ARBA" id="ARBA00022842"/>
    </source>
</evidence>
<keyword evidence="2 7" id="KW-0548">Nucleotidyltransferase</keyword>
<keyword evidence="4 7" id="KW-0378">Hydrolase</keyword>
<dbReference type="GO" id="GO:0008081">
    <property type="term" value="F:phosphoric diester hydrolase activity"/>
    <property type="evidence" value="ECO:0007669"/>
    <property type="project" value="UniProtKB-UniRule"/>
</dbReference>
<dbReference type="AlphaFoldDB" id="A0A1B1AI55"/>
<dbReference type="PANTHER" id="PTHR47320">
    <property type="entry name" value="BIFUNCTIONAL URIDYLYLTRANSFERASE/URIDYLYL-REMOVING ENZYME"/>
    <property type="match status" value="1"/>
</dbReference>
<comment type="caution">
    <text evidence="7">Lacks conserved residue(s) required for the propagation of feature annotation.</text>
</comment>
<gene>
    <name evidence="7" type="primary">glnD</name>
    <name evidence="11" type="ORF">ATE48_10115</name>
</gene>
<evidence type="ECO:0000256" key="4">
    <source>
        <dbReference type="ARBA" id="ARBA00022801"/>
    </source>
</evidence>
<protein>
    <recommendedName>
        <fullName evidence="7">Bifunctional uridylyltransferase/uridylyl-removing enzyme</fullName>
        <shortName evidence="7">UTase/UR</shortName>
    </recommendedName>
    <alternativeName>
        <fullName evidence="7">Bifunctional [protein-PII] modification enzyme</fullName>
    </alternativeName>
    <alternativeName>
        <fullName evidence="7">Bifunctional nitrogen sensor protein</fullName>
    </alternativeName>
    <domain>
        <recommendedName>
            <fullName evidence="7">[Protein-PII] uridylyltransferase</fullName>
            <shortName evidence="7">PII uridylyltransferase</shortName>
            <shortName evidence="7">UTase</shortName>
            <ecNumber evidence="7">2.7.7.59</ecNumber>
        </recommendedName>
    </domain>
    <domain>
        <recommendedName>
            <fullName evidence="7">[Protein-PII]-UMP uridylyl-removing enzyme</fullName>
            <shortName evidence="7">UR</shortName>
            <ecNumber evidence="7">3.1.4.-</ecNumber>
        </recommendedName>
    </domain>
</protein>
<dbReference type="KEGG" id="cbot:ATE48_10115"/>
<comment type="catalytic activity">
    <reaction evidence="7">
        <text>[protein-PII]-uridylyl-L-tyrosine + H2O = [protein-PII]-L-tyrosine + UMP + H(+)</text>
        <dbReference type="Rhea" id="RHEA:48600"/>
        <dbReference type="Rhea" id="RHEA-COMP:12147"/>
        <dbReference type="Rhea" id="RHEA-COMP:12148"/>
        <dbReference type="ChEBI" id="CHEBI:15377"/>
        <dbReference type="ChEBI" id="CHEBI:15378"/>
        <dbReference type="ChEBI" id="CHEBI:46858"/>
        <dbReference type="ChEBI" id="CHEBI:57865"/>
        <dbReference type="ChEBI" id="CHEBI:90602"/>
    </reaction>
</comment>
<keyword evidence="1 7" id="KW-0808">Transferase</keyword>
<dbReference type="Gene3D" id="1.10.3090.10">
    <property type="entry name" value="cca-adding enzyme, domain 2"/>
    <property type="match status" value="1"/>
</dbReference>
<comment type="similarity">
    <text evidence="7">Belongs to the GlnD family.</text>
</comment>
<keyword evidence="3" id="KW-0677">Repeat</keyword>
<keyword evidence="12" id="KW-1185">Reference proteome</keyword>
<dbReference type="EC" id="2.7.7.59" evidence="7"/>
<dbReference type="SUPFAM" id="SSF81301">
    <property type="entry name" value="Nucleotidyltransferase"/>
    <property type="match status" value="1"/>
</dbReference>
<evidence type="ECO:0000313" key="12">
    <source>
        <dbReference type="Proteomes" id="UP000092498"/>
    </source>
</evidence>
<dbReference type="InterPro" id="IPR013546">
    <property type="entry name" value="PII_UdlTrfase/GS_AdlTrfase"/>
</dbReference>
<dbReference type="InterPro" id="IPR005190">
    <property type="entry name" value="GlnE_rpt_dom"/>
</dbReference>
<evidence type="ECO:0000256" key="1">
    <source>
        <dbReference type="ARBA" id="ARBA00022679"/>
    </source>
</evidence>
<feature type="region of interest" description="Disordered" evidence="8">
    <location>
        <begin position="916"/>
        <end position="938"/>
    </location>
</feature>
<dbReference type="GO" id="GO:0008773">
    <property type="term" value="F:[protein-PII] uridylyltransferase activity"/>
    <property type="evidence" value="ECO:0007669"/>
    <property type="project" value="UniProtKB-UniRule"/>
</dbReference>
<organism evidence="11 12">
    <name type="scientific">Candidatus Viadribacter manganicus</name>
    <dbReference type="NCBI Taxonomy" id="1759059"/>
    <lineage>
        <taxon>Bacteria</taxon>
        <taxon>Pseudomonadati</taxon>
        <taxon>Pseudomonadota</taxon>
        <taxon>Alphaproteobacteria</taxon>
        <taxon>Hyphomonadales</taxon>
        <taxon>Hyphomonadaceae</taxon>
        <taxon>Candidatus Viadribacter</taxon>
    </lineage>
</organism>
<comment type="activity regulation">
    <text evidence="7">Uridylyltransferase (UTase) activity is inhibited by glutamine, while glutamine activates uridylyl-removing (UR) activity.</text>
</comment>
<feature type="domain" description="ACT" evidence="9">
    <location>
        <begin position="735"/>
        <end position="820"/>
    </location>
</feature>
<dbReference type="Pfam" id="PF08335">
    <property type="entry name" value="GlnD_UR_UTase"/>
    <property type="match status" value="1"/>
</dbReference>
<dbReference type="OrthoDB" id="9758038at2"/>
<dbReference type="CDD" id="cd04899">
    <property type="entry name" value="ACT_ACR-UUR-like_2"/>
    <property type="match status" value="1"/>
</dbReference>
<dbReference type="NCBIfam" id="TIGR01693">
    <property type="entry name" value="UTase_glnD"/>
    <property type="match status" value="1"/>
</dbReference>
<dbReference type="HAMAP" id="MF_00277">
    <property type="entry name" value="PII_uridylyl_transf"/>
    <property type="match status" value="1"/>
</dbReference>
<dbReference type="GO" id="GO:0006808">
    <property type="term" value="P:regulation of nitrogen utilization"/>
    <property type="evidence" value="ECO:0007669"/>
    <property type="project" value="UniProtKB-UniRule"/>
</dbReference>
<evidence type="ECO:0000256" key="8">
    <source>
        <dbReference type="SAM" id="MobiDB-lite"/>
    </source>
</evidence>
<dbReference type="Proteomes" id="UP000092498">
    <property type="component" value="Chromosome"/>
</dbReference>
<dbReference type="SUPFAM" id="SSF81891">
    <property type="entry name" value="Poly A polymerase C-terminal region-like"/>
    <property type="match status" value="1"/>
</dbReference>
<evidence type="ECO:0000256" key="7">
    <source>
        <dbReference type="HAMAP-Rule" id="MF_00277"/>
    </source>
</evidence>
<dbReference type="GO" id="GO:0008882">
    <property type="term" value="F:[glutamate-ammonia-ligase] adenylyltransferase activity"/>
    <property type="evidence" value="ECO:0007669"/>
    <property type="project" value="InterPro"/>
</dbReference>
<dbReference type="InParanoid" id="A0A1B1AI55"/>
<dbReference type="PROSITE" id="PS51671">
    <property type="entry name" value="ACT"/>
    <property type="match status" value="2"/>
</dbReference>
<comment type="domain">
    <text evidence="7">Has four distinct domains: an N-terminal nucleotidyltransferase (NT) domain responsible for UTase activity, a central HD domain that encodes UR activity, and two C-terminal ACT domains that seem to have a role in glutamine sensing.</text>
</comment>
<dbReference type="Pfam" id="PF03710">
    <property type="entry name" value="GlnE"/>
    <property type="match status" value="1"/>
</dbReference>
<keyword evidence="5 7" id="KW-0460">Magnesium</keyword>
<dbReference type="RefSeq" id="WP_066770930.1">
    <property type="nucleotide sequence ID" value="NZ_CP013244.1"/>
</dbReference>
<dbReference type="EMBL" id="CP013244">
    <property type="protein sequence ID" value="ANP46246.1"/>
    <property type="molecule type" value="Genomic_DNA"/>
</dbReference>
<feature type="domain" description="ACT" evidence="9">
    <location>
        <begin position="844"/>
        <end position="924"/>
    </location>
</feature>
<dbReference type="InterPro" id="IPR010043">
    <property type="entry name" value="UTase/UR"/>
</dbReference>
<evidence type="ECO:0000256" key="2">
    <source>
        <dbReference type="ARBA" id="ARBA00022695"/>
    </source>
</evidence>
<dbReference type="InterPro" id="IPR006674">
    <property type="entry name" value="HD_domain"/>
</dbReference>
<comment type="cofactor">
    <cofactor evidence="7">
        <name>Mg(2+)</name>
        <dbReference type="ChEBI" id="CHEBI:18420"/>
    </cofactor>
</comment>
<dbReference type="PANTHER" id="PTHR47320:SF1">
    <property type="entry name" value="BIFUNCTIONAL URIDYLYLTRANSFERASE_URIDYLYL-REMOVING ENZYME"/>
    <property type="match status" value="1"/>
</dbReference>
<reference evidence="11 12" key="1">
    <citation type="submission" date="2015-11" db="EMBL/GenBank/DDBJ databases">
        <title>Whole-Genome Sequence of Candidatus Oderbacter manganicum from the National Park Lower Oder Valley, Germany.</title>
        <authorList>
            <person name="Braun B."/>
            <person name="Liere K."/>
            <person name="Szewzyk U."/>
        </authorList>
    </citation>
    <scope>NUCLEOTIDE SEQUENCE [LARGE SCALE GENOMIC DNA]</scope>
    <source>
        <strain evidence="11 12">OTSz_A_272</strain>
    </source>
</reference>
<dbReference type="SMART" id="SM00471">
    <property type="entry name" value="HDc"/>
    <property type="match status" value="1"/>
</dbReference>
<dbReference type="InterPro" id="IPR043519">
    <property type="entry name" value="NT_sf"/>
</dbReference>
<feature type="domain" description="HD" evidence="10">
    <location>
        <begin position="492"/>
        <end position="613"/>
    </location>
</feature>
<feature type="region of interest" description="Uridylyltransferase" evidence="7">
    <location>
        <begin position="1"/>
        <end position="376"/>
    </location>
</feature>
<name>A0A1B1AI55_9PROT</name>
<sequence length="938" mass="103545">MVASRLKPARIEHVVDGIRLRAQLSAAYAAEGENARSAVRSLLHGALFRGRMVAKERLEAGENGLAVARLLAQVADEVVAALYDYTTTHIFRARNPTAGERFAIIAVGGYGRGELAPSSDLDLLFLRAYKQTAFDESVTEYMLYMLWDMGLKVGHSSRNIDECLKLAREDHTIQTALLEGRRIAGDDSLAQELFGRFRKEVADRDHAGFITAKLTERDERHARAGASRYMVEPNIKEGKGGLRDLHTLFWLARRRYGFSQMREYVDAGVFTNEERNAFRRALEFLWTVRCHLHFITGRAEERLTFDLQPELAKRLGYGGRANQSGVERFMKRYFLVAKEVGALTRTLCARLEADQAKQSPKGLQRFLSSGRKRSAPVEAGFFVDAGRLNIESEDILDTPANALRLFSIAEKLDLDIHPDAFGLVSRRVRAFSPAWRKQPEARAAFLEVATSARHPGAALRLMNEAGVLGKFVPEFGRIVAQMQFNMYHHYTVDEHTLRAIDAMSEIERGRHTDQHPLASEIFPKIINRRALYLAMLLHDTGKGDGDQQIEGEKSARGACERLGLPQEEVDLVGWLVGNHLVMSDVAQKRDIGDPRTVAQFSKVVGNVERLRLLLVLTVADIRAVGNVWNDWKGQLLRDLYRLTEAALHGGRSDEEGVRAHLAEIAHGAKEQLLKDIGGARADVLQAWLDALDDGYWLNHDADALKWHALEVMRARTERAIPHVAARIREAQGVTEVLVYAGDRAGLFASLASAISASGADIVGARVHTSKDGAAFDVFSIQTTGHKPFGFNDPRALDALTSRLTNAALADHAAPPPAPPSRRNAAFAIEPWVRIDNDITPHATVIEASGRDRLGLLADLAHVCVEAKVSVVSAHIDTYGERASDVFYVQEEDGGQISNPRRIASVRGKLEAVLRAAEPAAPADPAKAPLAVGRASTAR</sequence>
<dbReference type="NCBIfam" id="NF003467">
    <property type="entry name" value="PRK05092.1"/>
    <property type="match status" value="1"/>
</dbReference>